<dbReference type="AlphaFoldDB" id="A0A3P7TRV1"/>
<proteinExistence type="predicted"/>
<name>A0A3P7TRV1_9BILA</name>
<protein>
    <submittedName>
        <fullName evidence="1">Uncharacterized protein</fullName>
    </submittedName>
</protein>
<reference evidence="1 2" key="1">
    <citation type="submission" date="2018-11" db="EMBL/GenBank/DDBJ databases">
        <authorList>
            <consortium name="Pathogen Informatics"/>
        </authorList>
    </citation>
    <scope>NUCLEOTIDE SEQUENCE [LARGE SCALE GENOMIC DNA]</scope>
</reference>
<dbReference type="EMBL" id="UZAG01015683">
    <property type="protein sequence ID" value="VDO22489.1"/>
    <property type="molecule type" value="Genomic_DNA"/>
</dbReference>
<sequence>MLKAWKEIFIFLGYIPRHTANFRRSYTTLVYCCRIPCRSILVIIAHICARFLMHRSSVFCDSDCTFFCLITCIKEATL</sequence>
<gene>
    <name evidence="1" type="ORF">BTMF_LOCUS6712</name>
</gene>
<dbReference type="Proteomes" id="UP000280834">
    <property type="component" value="Unassembled WGS sequence"/>
</dbReference>
<evidence type="ECO:0000313" key="1">
    <source>
        <dbReference type="EMBL" id="VDO22489.1"/>
    </source>
</evidence>
<evidence type="ECO:0000313" key="2">
    <source>
        <dbReference type="Proteomes" id="UP000280834"/>
    </source>
</evidence>
<keyword evidence="2" id="KW-1185">Reference proteome</keyword>
<organism evidence="1 2">
    <name type="scientific">Brugia timori</name>
    <dbReference type="NCBI Taxonomy" id="42155"/>
    <lineage>
        <taxon>Eukaryota</taxon>
        <taxon>Metazoa</taxon>
        <taxon>Ecdysozoa</taxon>
        <taxon>Nematoda</taxon>
        <taxon>Chromadorea</taxon>
        <taxon>Rhabditida</taxon>
        <taxon>Spirurina</taxon>
        <taxon>Spiruromorpha</taxon>
        <taxon>Filarioidea</taxon>
        <taxon>Onchocercidae</taxon>
        <taxon>Brugia</taxon>
    </lineage>
</organism>
<accession>A0A3P7TRV1</accession>